<name>A0A9P9D1M7_9PLEO</name>
<gene>
    <name evidence="11" type="ORF">B0J11DRAFT_544047</name>
</gene>
<feature type="binding site" description="axial binding residue" evidence="8">
    <location>
        <position position="450"/>
    </location>
    <ligand>
        <name>heme</name>
        <dbReference type="ChEBI" id="CHEBI:30413"/>
    </ligand>
    <ligandPart>
        <name>Fe</name>
        <dbReference type="ChEBI" id="CHEBI:18248"/>
    </ligandPart>
</feature>
<keyword evidence="10" id="KW-1133">Transmembrane helix</keyword>
<organism evidence="11 12">
    <name type="scientific">Dendryphion nanum</name>
    <dbReference type="NCBI Taxonomy" id="256645"/>
    <lineage>
        <taxon>Eukaryota</taxon>
        <taxon>Fungi</taxon>
        <taxon>Dikarya</taxon>
        <taxon>Ascomycota</taxon>
        <taxon>Pezizomycotina</taxon>
        <taxon>Dothideomycetes</taxon>
        <taxon>Pleosporomycetidae</taxon>
        <taxon>Pleosporales</taxon>
        <taxon>Torulaceae</taxon>
        <taxon>Dendryphion</taxon>
    </lineage>
</organism>
<proteinExistence type="inferred from homology"/>
<comment type="cofactor">
    <cofactor evidence="1 8">
        <name>heme</name>
        <dbReference type="ChEBI" id="CHEBI:30413"/>
    </cofactor>
</comment>
<dbReference type="GO" id="GO:0005506">
    <property type="term" value="F:iron ion binding"/>
    <property type="evidence" value="ECO:0007669"/>
    <property type="project" value="InterPro"/>
</dbReference>
<dbReference type="EMBL" id="JAGMWT010000026">
    <property type="protein sequence ID" value="KAH7110816.1"/>
    <property type="molecule type" value="Genomic_DNA"/>
</dbReference>
<dbReference type="InterPro" id="IPR017972">
    <property type="entry name" value="Cyt_P450_CS"/>
</dbReference>
<sequence length="503" mass="56772">MDFKRVGDLESAAYLIPLVIFTFLAINAGRRLSAEWRFSREHQCRKPQVASSGFLGIGRVASLISAMKNSESLELMRSWHNQSGNTFRTSLGRTVIITIDPKNVQAVLALKFKDFDLGSRNKAMSPLLGQGIFASDGQLWEHSRALVRPNFVRNQVADMGVYEKHVSNLINNIPLDGSTVDLQELFFRMTIDSATEFLFGESIDSLSAGDKQSSFAQNFNTSQNGLAIRSRLGPLMIFYRDRAFSRATAEARRFVDQFVQKALDYRAAYADGKDTAKAPEQRYVFIYELCKQTADRTELTDQLLNVLLAGRDTTAGLLSITFFILARRPDIWNRLRDEVLKVEEEKPCFEDLKSMTYLTWVLHETLRLYPAVPVNMRMANKDTYLPVGGGPDGTAPIFVPKGQEVIYSVYSMHRLPAVFGQDATEYRPERWASLKPGWAYIPFNGGPRICPGQQFALTEASYTIMRILRRFKSIECRDEEPFKEALTLTLASKNGTKVCLTPA</sequence>
<evidence type="ECO:0000313" key="11">
    <source>
        <dbReference type="EMBL" id="KAH7110816.1"/>
    </source>
</evidence>
<evidence type="ECO:0000256" key="4">
    <source>
        <dbReference type="ARBA" id="ARBA00022723"/>
    </source>
</evidence>
<keyword evidence="10" id="KW-0472">Membrane</keyword>
<dbReference type="PROSITE" id="PS00086">
    <property type="entry name" value="CYTOCHROME_P450"/>
    <property type="match status" value="1"/>
</dbReference>
<dbReference type="AlphaFoldDB" id="A0A9P9D1M7"/>
<dbReference type="Gene3D" id="1.10.630.10">
    <property type="entry name" value="Cytochrome P450"/>
    <property type="match status" value="1"/>
</dbReference>
<dbReference type="InterPro" id="IPR002974">
    <property type="entry name" value="Cyt_P450_E_CYP52_ascomycetes"/>
</dbReference>
<dbReference type="PRINTS" id="PR00385">
    <property type="entry name" value="P450"/>
</dbReference>
<evidence type="ECO:0000313" key="12">
    <source>
        <dbReference type="Proteomes" id="UP000700596"/>
    </source>
</evidence>
<reference evidence="11" key="1">
    <citation type="journal article" date="2021" name="Nat. Commun.">
        <title>Genetic determinants of endophytism in the Arabidopsis root mycobiome.</title>
        <authorList>
            <person name="Mesny F."/>
            <person name="Miyauchi S."/>
            <person name="Thiergart T."/>
            <person name="Pickel B."/>
            <person name="Atanasova L."/>
            <person name="Karlsson M."/>
            <person name="Huettel B."/>
            <person name="Barry K.W."/>
            <person name="Haridas S."/>
            <person name="Chen C."/>
            <person name="Bauer D."/>
            <person name="Andreopoulos W."/>
            <person name="Pangilinan J."/>
            <person name="LaButti K."/>
            <person name="Riley R."/>
            <person name="Lipzen A."/>
            <person name="Clum A."/>
            <person name="Drula E."/>
            <person name="Henrissat B."/>
            <person name="Kohler A."/>
            <person name="Grigoriev I.V."/>
            <person name="Martin F.M."/>
            <person name="Hacquard S."/>
        </authorList>
    </citation>
    <scope>NUCLEOTIDE SEQUENCE</scope>
    <source>
        <strain evidence="11">MPI-CAGE-CH-0243</strain>
    </source>
</reference>
<keyword evidence="12" id="KW-1185">Reference proteome</keyword>
<evidence type="ECO:0000256" key="10">
    <source>
        <dbReference type="SAM" id="Phobius"/>
    </source>
</evidence>
<keyword evidence="7 9" id="KW-0503">Monooxygenase</keyword>
<dbReference type="Proteomes" id="UP000700596">
    <property type="component" value="Unassembled WGS sequence"/>
</dbReference>
<protein>
    <submittedName>
        <fullName evidence="11">N-alkane-inducible cytochrome P450</fullName>
    </submittedName>
</protein>
<dbReference type="OrthoDB" id="1470350at2759"/>
<dbReference type="InterPro" id="IPR036396">
    <property type="entry name" value="Cyt_P450_sf"/>
</dbReference>
<evidence type="ECO:0000256" key="6">
    <source>
        <dbReference type="ARBA" id="ARBA00023004"/>
    </source>
</evidence>
<dbReference type="InterPro" id="IPR047146">
    <property type="entry name" value="Cyt_P450_E_CYP52_fungi"/>
</dbReference>
<evidence type="ECO:0000256" key="9">
    <source>
        <dbReference type="RuleBase" id="RU000461"/>
    </source>
</evidence>
<dbReference type="PANTHER" id="PTHR24287:SF1">
    <property type="entry name" value="P450, PUTATIVE (EUROFUNG)-RELATED"/>
    <property type="match status" value="1"/>
</dbReference>
<evidence type="ECO:0000256" key="8">
    <source>
        <dbReference type="PIRSR" id="PIRSR602402-1"/>
    </source>
</evidence>
<evidence type="ECO:0000256" key="3">
    <source>
        <dbReference type="ARBA" id="ARBA00022617"/>
    </source>
</evidence>
<dbReference type="Pfam" id="PF00067">
    <property type="entry name" value="p450"/>
    <property type="match status" value="1"/>
</dbReference>
<keyword evidence="5 9" id="KW-0560">Oxidoreductase</keyword>
<dbReference type="PRINTS" id="PR01239">
    <property type="entry name" value="EP450IICYP52"/>
</dbReference>
<dbReference type="InterPro" id="IPR002402">
    <property type="entry name" value="Cyt_P450_E_grp-II"/>
</dbReference>
<evidence type="ECO:0000256" key="7">
    <source>
        <dbReference type="ARBA" id="ARBA00023033"/>
    </source>
</evidence>
<dbReference type="InterPro" id="IPR001128">
    <property type="entry name" value="Cyt_P450"/>
</dbReference>
<keyword evidence="6 8" id="KW-0408">Iron</keyword>
<dbReference type="CDD" id="cd11063">
    <property type="entry name" value="CYP52"/>
    <property type="match status" value="1"/>
</dbReference>
<keyword evidence="3 8" id="KW-0349">Heme</keyword>
<accession>A0A9P9D1M7</accession>
<dbReference type="GO" id="GO:0016712">
    <property type="term" value="F:oxidoreductase activity, acting on paired donors, with incorporation or reduction of molecular oxygen, reduced flavin or flavoprotein as one donor, and incorporation of one atom of oxygen"/>
    <property type="evidence" value="ECO:0007669"/>
    <property type="project" value="InterPro"/>
</dbReference>
<dbReference type="GO" id="GO:0020037">
    <property type="term" value="F:heme binding"/>
    <property type="evidence" value="ECO:0007669"/>
    <property type="project" value="InterPro"/>
</dbReference>
<dbReference type="PANTHER" id="PTHR24287">
    <property type="entry name" value="P450, PUTATIVE (EUROFUNG)-RELATED"/>
    <property type="match status" value="1"/>
</dbReference>
<evidence type="ECO:0000256" key="1">
    <source>
        <dbReference type="ARBA" id="ARBA00001971"/>
    </source>
</evidence>
<comment type="caution">
    <text evidence="11">The sequence shown here is derived from an EMBL/GenBank/DDBJ whole genome shotgun (WGS) entry which is preliminary data.</text>
</comment>
<keyword evidence="4 8" id="KW-0479">Metal-binding</keyword>
<evidence type="ECO:0000256" key="5">
    <source>
        <dbReference type="ARBA" id="ARBA00023002"/>
    </source>
</evidence>
<comment type="similarity">
    <text evidence="2 9">Belongs to the cytochrome P450 family.</text>
</comment>
<evidence type="ECO:0000256" key="2">
    <source>
        <dbReference type="ARBA" id="ARBA00010617"/>
    </source>
</evidence>
<keyword evidence="10" id="KW-0812">Transmembrane</keyword>
<feature type="transmembrane region" description="Helical" evidence="10">
    <location>
        <begin position="12"/>
        <end position="29"/>
    </location>
</feature>
<dbReference type="SUPFAM" id="SSF48264">
    <property type="entry name" value="Cytochrome P450"/>
    <property type="match status" value="1"/>
</dbReference>
<dbReference type="PRINTS" id="PR00464">
    <property type="entry name" value="EP450II"/>
</dbReference>